<dbReference type="EMBL" id="CAJFDI010000004">
    <property type="protein sequence ID" value="CAD5225886.1"/>
    <property type="molecule type" value="Genomic_DNA"/>
</dbReference>
<evidence type="ECO:0000313" key="5">
    <source>
        <dbReference type="Proteomes" id="UP000659654"/>
    </source>
</evidence>
<evidence type="ECO:0000313" key="6">
    <source>
        <dbReference type="WBParaSite" id="BXY_0037000.1"/>
    </source>
</evidence>
<keyword evidence="5" id="KW-1185">Reference proteome</keyword>
<dbReference type="WBParaSite" id="BXY_0037000.1">
    <property type="protein sequence ID" value="BXY_0037000.1"/>
    <property type="gene ID" value="BXY_0037000"/>
</dbReference>
<protein>
    <submittedName>
        <fullName evidence="2">(pine wood nematode) hypothetical protein</fullName>
    </submittedName>
</protein>
<accession>A0A1I7RI41</accession>
<evidence type="ECO:0000256" key="1">
    <source>
        <dbReference type="SAM" id="MobiDB-lite"/>
    </source>
</evidence>
<evidence type="ECO:0000313" key="4">
    <source>
        <dbReference type="Proteomes" id="UP000095284"/>
    </source>
</evidence>
<proteinExistence type="predicted"/>
<dbReference type="EMBL" id="CAJFCV020000004">
    <property type="protein sequence ID" value="CAG9115171.1"/>
    <property type="molecule type" value="Genomic_DNA"/>
</dbReference>
<feature type="compositionally biased region" description="Basic and acidic residues" evidence="1">
    <location>
        <begin position="41"/>
        <end position="55"/>
    </location>
</feature>
<gene>
    <name evidence="2" type="ORF">BXYJ_LOCUS8769</name>
</gene>
<reference evidence="6" key="1">
    <citation type="submission" date="2016-11" db="UniProtKB">
        <authorList>
            <consortium name="WormBaseParasite"/>
        </authorList>
    </citation>
    <scope>IDENTIFICATION</scope>
</reference>
<name>A0A1I7RI41_BURXY</name>
<organism evidence="4 6">
    <name type="scientific">Bursaphelenchus xylophilus</name>
    <name type="common">Pinewood nematode worm</name>
    <name type="synonym">Aphelenchoides xylophilus</name>
    <dbReference type="NCBI Taxonomy" id="6326"/>
    <lineage>
        <taxon>Eukaryota</taxon>
        <taxon>Metazoa</taxon>
        <taxon>Ecdysozoa</taxon>
        <taxon>Nematoda</taxon>
        <taxon>Chromadorea</taxon>
        <taxon>Rhabditida</taxon>
        <taxon>Tylenchina</taxon>
        <taxon>Tylenchomorpha</taxon>
        <taxon>Aphelenchoidea</taxon>
        <taxon>Aphelenchoididae</taxon>
        <taxon>Bursaphelenchus</taxon>
    </lineage>
</organism>
<reference evidence="3" key="2">
    <citation type="submission" date="2020-08" db="EMBL/GenBank/DDBJ databases">
        <authorList>
            <person name="Kikuchi T."/>
        </authorList>
    </citation>
    <scope>NUCLEOTIDE SEQUENCE</scope>
    <source>
        <strain evidence="2">Ka4C1</strain>
    </source>
</reference>
<dbReference type="Proteomes" id="UP000582659">
    <property type="component" value="Unassembled WGS sequence"/>
</dbReference>
<feature type="region of interest" description="Disordered" evidence="1">
    <location>
        <begin position="38"/>
        <end position="75"/>
    </location>
</feature>
<evidence type="ECO:0000313" key="3">
    <source>
        <dbReference type="EMBL" id="CAG9115171.1"/>
    </source>
</evidence>
<sequence>MEQGALIRDPGLIMGNTISDRMWKFFFRRLPCEVLATTTSEDGRPVEPGPKDRLPPTDPSDPATLDETHPGPMEPDYRRSYLEIVYWEPLNHPVPTYRPTFTIICEMPAADCLPLKGAVLPRRSILEIVYWVPWRRPVVVGGRPGCLPGVSRMLQLEAASSGAAAVAGCCGLIFEWPSLRVRPDKSENLG</sequence>
<dbReference type="AlphaFoldDB" id="A0A1I7RI41"/>
<evidence type="ECO:0000313" key="2">
    <source>
        <dbReference type="EMBL" id="CAD5225886.1"/>
    </source>
</evidence>
<dbReference type="Proteomes" id="UP000659654">
    <property type="component" value="Unassembled WGS sequence"/>
</dbReference>
<dbReference type="Proteomes" id="UP000095284">
    <property type="component" value="Unplaced"/>
</dbReference>